<gene>
    <name evidence="3" type="primary">LOC102810084</name>
</gene>
<evidence type="ECO:0000313" key="2">
    <source>
        <dbReference type="Proteomes" id="UP000694865"/>
    </source>
</evidence>
<evidence type="ECO:0000313" key="3">
    <source>
        <dbReference type="RefSeq" id="XP_006813079.1"/>
    </source>
</evidence>
<feature type="signal peptide" evidence="1">
    <location>
        <begin position="1"/>
        <end position="21"/>
    </location>
</feature>
<keyword evidence="2" id="KW-1185">Reference proteome</keyword>
<keyword evidence="1" id="KW-0732">Signal</keyword>
<feature type="chain" id="PRO_5046808416" evidence="1">
    <location>
        <begin position="22"/>
        <end position="289"/>
    </location>
</feature>
<sequence length="289" mass="30729">MWSTLNCALMVLVFCVSAVHAVASEEEHRCDVEPHFHRSGEKSRITDTERRVLGIYPAQDRIHEDGSTDLLKRPVKPPLTTAAPAPSQCEDKLKYLVENLQSIIDTCSSLICCGEPTPEPEPTPAVCADYCSWPDDEECDDGGPGSSHHVCPYGSDCSDCGPRPVSMVCNDVCDWAYDGACDDGGQDSSYNVCTFGTDCGDCGPRRVFCTDDCHAANDGLCDDGGHGHNGANACSHGTDCGDCGSRSADAICWNSCGSSYDGVCDDGGPDNGLCIYGTDCADCGTRYMP</sequence>
<proteinExistence type="predicted"/>
<dbReference type="GeneID" id="102810084"/>
<accession>A0ABM0LZ88</accession>
<name>A0ABM0LZ88_SACKO</name>
<dbReference type="RefSeq" id="XP_006813079.1">
    <property type="nucleotide sequence ID" value="XM_006813016.1"/>
</dbReference>
<reference evidence="3" key="1">
    <citation type="submission" date="2025-08" db="UniProtKB">
        <authorList>
            <consortium name="RefSeq"/>
        </authorList>
    </citation>
    <scope>IDENTIFICATION</scope>
    <source>
        <tissue evidence="3">Testes</tissue>
    </source>
</reference>
<organism evidence="2 3">
    <name type="scientific">Saccoglossus kowalevskii</name>
    <name type="common">Acorn worm</name>
    <dbReference type="NCBI Taxonomy" id="10224"/>
    <lineage>
        <taxon>Eukaryota</taxon>
        <taxon>Metazoa</taxon>
        <taxon>Hemichordata</taxon>
        <taxon>Enteropneusta</taxon>
        <taxon>Harrimaniidae</taxon>
        <taxon>Saccoglossus</taxon>
    </lineage>
</organism>
<evidence type="ECO:0000256" key="1">
    <source>
        <dbReference type="SAM" id="SignalP"/>
    </source>
</evidence>
<protein>
    <submittedName>
        <fullName evidence="3">Low-density lipoprotein receptor-related protein 1-like</fullName>
    </submittedName>
</protein>
<dbReference type="Proteomes" id="UP000694865">
    <property type="component" value="Unplaced"/>
</dbReference>